<dbReference type="PANTHER" id="PTHR43745">
    <property type="entry name" value="NITROREDUCTASE MJ1384-RELATED"/>
    <property type="match status" value="1"/>
</dbReference>
<sequence length="547" mass="58108">MIQVEEATRNDGRLTATNMAYAVAVDPQFTVPVRPCLAPGLVQVPLVDGMAFVGTGNRQTVLRGRAAVRLIPRLLPALDGTRTVAQLTEVLPDVRESDLSACVSLLYVSGLLQDGPAGTVLEVIPPEVAGYLGRNLDTTRVNRNRDEACERLARTRVLIAGPEPLATLLRTELTGAGVDAHSWNGPAGAAGEGDFLVAVDDGDPAAMARVDEACRRAGIGWLRTAAGERTAEIGPLFDARYTGCYDCFAKARSAPAGVPSPARTATWAALAATEVVHLLSRVGQVPSMSACTSFDLEEWTQSVSGAYRRPGCPTCLPTGAPSAVDGPALAHRYEQSVAFPPREWLNPKEHQAHYRPANHALQKYNKEYSAAPRIPLGDGTLPHLSGLLLRTAGLRDLGDEAFPGQVSRWAPTGGNLGSVQAYLLALDVPGLDPAWYFYQRGDHSLARIRPASAGISPVVGDPRPAALLVLTGGLQVVAAKYHDFAYRILCLDAGVALAQLSALADEYGLTATFADRWDDTAINAALRLDPDAEPVTAVVALSPRNER</sequence>
<dbReference type="InterPro" id="IPR035985">
    <property type="entry name" value="Ubiquitin-activating_enz"/>
</dbReference>
<dbReference type="InterPro" id="IPR052544">
    <property type="entry name" value="Bacteriocin_Proc_Enz"/>
</dbReference>
<dbReference type="AlphaFoldDB" id="A0A239C128"/>
<gene>
    <name evidence="1" type="ORF">SAMN06264365_110224</name>
</gene>
<protein>
    <submittedName>
        <fullName evidence="1">SagB-type dehydrogenase domain-containing protein</fullName>
    </submittedName>
</protein>
<name>A0A239C128_9ACTN</name>
<reference evidence="1 2" key="1">
    <citation type="submission" date="2017-06" db="EMBL/GenBank/DDBJ databases">
        <authorList>
            <person name="Kim H.J."/>
            <person name="Triplett B.A."/>
        </authorList>
    </citation>
    <scope>NUCLEOTIDE SEQUENCE [LARGE SCALE GENOMIC DNA]</scope>
    <source>
        <strain evidence="1 2">DSM 43151</strain>
    </source>
</reference>
<accession>A0A239C128</accession>
<dbReference type="InterPro" id="IPR000415">
    <property type="entry name" value="Nitroreductase-like"/>
</dbReference>
<organism evidence="1 2">
    <name type="scientific">Actinoplanes regularis</name>
    <dbReference type="NCBI Taxonomy" id="52697"/>
    <lineage>
        <taxon>Bacteria</taxon>
        <taxon>Bacillati</taxon>
        <taxon>Actinomycetota</taxon>
        <taxon>Actinomycetes</taxon>
        <taxon>Micromonosporales</taxon>
        <taxon>Micromonosporaceae</taxon>
        <taxon>Actinoplanes</taxon>
    </lineage>
</organism>
<evidence type="ECO:0000313" key="2">
    <source>
        <dbReference type="Proteomes" id="UP000198415"/>
    </source>
</evidence>
<dbReference type="SUPFAM" id="SSF55469">
    <property type="entry name" value="FMN-dependent nitroreductase-like"/>
    <property type="match status" value="1"/>
</dbReference>
<dbReference type="OrthoDB" id="7783880at2"/>
<dbReference type="Gene3D" id="3.40.109.10">
    <property type="entry name" value="NADH Oxidase"/>
    <property type="match status" value="1"/>
</dbReference>
<proteinExistence type="predicted"/>
<dbReference type="RefSeq" id="WP_089295760.1">
    <property type="nucleotide sequence ID" value="NZ_BOMU01000062.1"/>
</dbReference>
<dbReference type="PANTHER" id="PTHR43745:SF2">
    <property type="entry name" value="NITROREDUCTASE MJ1384-RELATED"/>
    <property type="match status" value="1"/>
</dbReference>
<dbReference type="GO" id="GO:0016491">
    <property type="term" value="F:oxidoreductase activity"/>
    <property type="evidence" value="ECO:0007669"/>
    <property type="project" value="InterPro"/>
</dbReference>
<dbReference type="Gene3D" id="3.40.50.720">
    <property type="entry name" value="NAD(P)-binding Rossmann-like Domain"/>
    <property type="match status" value="1"/>
</dbReference>
<dbReference type="SUPFAM" id="SSF69572">
    <property type="entry name" value="Activating enzymes of the ubiquitin-like proteins"/>
    <property type="match status" value="1"/>
</dbReference>
<dbReference type="Proteomes" id="UP000198415">
    <property type="component" value="Unassembled WGS sequence"/>
</dbReference>
<dbReference type="EMBL" id="FZNR01000010">
    <property type="protein sequence ID" value="SNS13368.1"/>
    <property type="molecule type" value="Genomic_DNA"/>
</dbReference>
<evidence type="ECO:0000313" key="1">
    <source>
        <dbReference type="EMBL" id="SNS13368.1"/>
    </source>
</evidence>
<keyword evidence="2" id="KW-1185">Reference proteome</keyword>
<dbReference type="GO" id="GO:0008641">
    <property type="term" value="F:ubiquitin-like modifier activating enzyme activity"/>
    <property type="evidence" value="ECO:0007669"/>
    <property type="project" value="InterPro"/>
</dbReference>